<accession>A0A915JGL7</accession>
<organism evidence="1 2">
    <name type="scientific">Romanomermis culicivorax</name>
    <name type="common">Nematode worm</name>
    <dbReference type="NCBI Taxonomy" id="13658"/>
    <lineage>
        <taxon>Eukaryota</taxon>
        <taxon>Metazoa</taxon>
        <taxon>Ecdysozoa</taxon>
        <taxon>Nematoda</taxon>
        <taxon>Enoplea</taxon>
        <taxon>Dorylaimia</taxon>
        <taxon>Mermithida</taxon>
        <taxon>Mermithoidea</taxon>
        <taxon>Mermithidae</taxon>
        <taxon>Romanomermis</taxon>
    </lineage>
</organism>
<name>A0A915JGL7_ROMCU</name>
<reference evidence="2" key="1">
    <citation type="submission" date="2022-11" db="UniProtKB">
        <authorList>
            <consortium name="WormBaseParasite"/>
        </authorList>
    </citation>
    <scope>IDENTIFICATION</scope>
</reference>
<sequence length="48" mass="5449">MLEINKQMDQGLIDGLNSSSISMLPSFVPKFFEHTSREGGERKDMAYI</sequence>
<proteinExistence type="predicted"/>
<dbReference type="Proteomes" id="UP000887565">
    <property type="component" value="Unplaced"/>
</dbReference>
<dbReference type="AlphaFoldDB" id="A0A915JGL7"/>
<dbReference type="WBParaSite" id="nRc.2.0.1.t25212-RA">
    <property type="protein sequence ID" value="nRc.2.0.1.t25212-RA"/>
    <property type="gene ID" value="nRc.2.0.1.g25212"/>
</dbReference>
<evidence type="ECO:0000313" key="2">
    <source>
        <dbReference type="WBParaSite" id="nRc.2.0.1.t25212-RA"/>
    </source>
</evidence>
<protein>
    <submittedName>
        <fullName evidence="2">Uncharacterized protein</fullName>
    </submittedName>
</protein>
<keyword evidence="1" id="KW-1185">Reference proteome</keyword>
<evidence type="ECO:0000313" key="1">
    <source>
        <dbReference type="Proteomes" id="UP000887565"/>
    </source>
</evidence>